<dbReference type="InterPro" id="IPR003439">
    <property type="entry name" value="ABC_transporter-like_ATP-bd"/>
</dbReference>
<keyword evidence="6" id="KW-1185">Reference proteome</keyword>
<evidence type="ECO:0000313" key="6">
    <source>
        <dbReference type="Proteomes" id="UP000831181"/>
    </source>
</evidence>
<evidence type="ECO:0000256" key="3">
    <source>
        <dbReference type="ARBA" id="ARBA00022840"/>
    </source>
</evidence>
<dbReference type="Pfam" id="PF00005">
    <property type="entry name" value="ABC_tran"/>
    <property type="match status" value="1"/>
</dbReference>
<protein>
    <submittedName>
        <fullName evidence="5">ATP-binding cassette domain-containing protein</fullName>
    </submittedName>
</protein>
<dbReference type="GO" id="GO:0005524">
    <property type="term" value="F:ATP binding"/>
    <property type="evidence" value="ECO:0007669"/>
    <property type="project" value="UniProtKB-KW"/>
</dbReference>
<dbReference type="InterPro" id="IPR017871">
    <property type="entry name" value="ABC_transporter-like_CS"/>
</dbReference>
<dbReference type="PANTHER" id="PTHR42939">
    <property type="entry name" value="ABC TRANSPORTER ATP-BINDING PROTEIN ALBC-RELATED"/>
    <property type="match status" value="1"/>
</dbReference>
<gene>
    <name evidence="5" type="ORF">MOO44_03895</name>
</gene>
<keyword evidence="2" id="KW-0547">Nucleotide-binding</keyword>
<keyword evidence="1" id="KW-0813">Transport</keyword>
<sequence>MLNVDGISKKFGELNAVNGISFDIDNGEVLGIVGQNGAGKSTTFKMIMNFIKPDSGTIKFNNKPIDKNTLDYVGFLPEERGLYLDMTINEQVSYFAKLHNMKKVDITSNLLYWMKKLDVKGKLKSKIKNLSKGNQQKVQLITALIHKPKLIILDEPFSGLDPVNIDILINVIGQLRNEGATIIFSSHNMKNVSLISDKILLLVNGHKKLYGYLDDIRSSFPKNKLYLEGIDINIEDLEGAKSYINDYPGKIITFDTYKHAQIALNNAKNNNNLTGYRIMYPSLDDIFKNSINEGD</sequence>
<keyword evidence="3 5" id="KW-0067">ATP-binding</keyword>
<proteinExistence type="predicted"/>
<dbReference type="PROSITE" id="PS00211">
    <property type="entry name" value="ABC_TRANSPORTER_1"/>
    <property type="match status" value="1"/>
</dbReference>
<dbReference type="InterPro" id="IPR027417">
    <property type="entry name" value="P-loop_NTPase"/>
</dbReference>
<feature type="domain" description="ABC transporter" evidence="4">
    <location>
        <begin position="2"/>
        <end position="229"/>
    </location>
</feature>
<dbReference type="AlphaFoldDB" id="A0A976RTB9"/>
<dbReference type="SUPFAM" id="SSF52540">
    <property type="entry name" value="P-loop containing nucleoside triphosphate hydrolases"/>
    <property type="match status" value="1"/>
</dbReference>
<dbReference type="InterPro" id="IPR051782">
    <property type="entry name" value="ABC_Transporter_VariousFunc"/>
</dbReference>
<evidence type="ECO:0000259" key="4">
    <source>
        <dbReference type="PROSITE" id="PS50893"/>
    </source>
</evidence>
<organism evidence="5 6">
    <name type="scientific">Nicoliella spurrieriana</name>
    <dbReference type="NCBI Taxonomy" id="2925830"/>
    <lineage>
        <taxon>Bacteria</taxon>
        <taxon>Bacillati</taxon>
        <taxon>Bacillota</taxon>
        <taxon>Bacilli</taxon>
        <taxon>Lactobacillales</taxon>
        <taxon>Lactobacillaceae</taxon>
        <taxon>Nicoliella</taxon>
    </lineage>
</organism>
<name>A0A976RTB9_9LACO</name>
<dbReference type="Proteomes" id="UP000831181">
    <property type="component" value="Chromosome"/>
</dbReference>
<dbReference type="EMBL" id="CP093361">
    <property type="protein sequence ID" value="UQS87309.1"/>
    <property type="molecule type" value="Genomic_DNA"/>
</dbReference>
<accession>A0A976RTB9</accession>
<dbReference type="KEGG" id="lbe:MOO44_03895"/>
<evidence type="ECO:0000313" key="5">
    <source>
        <dbReference type="EMBL" id="UQS87309.1"/>
    </source>
</evidence>
<reference evidence="5" key="1">
    <citation type="journal article" date="2022" name="Int. J. Syst. Evol. Microbiol.">
        <title>Apilactobacillus apisilvae sp. nov., Nicolia spurrieriana gen. nov. sp. nov., Bombilactobacillus folatiphilus sp. nov. and Bombilactobacillus thymidiniphilus sp. nov., four new lactic acid bacterial isolates from stingless bees Tetragonula carbonaria and Austroplebeia australis.</title>
        <authorList>
            <person name="Oliphant S.A."/>
            <person name="Watson-Haigh N.S."/>
            <person name="Sumby K.M."/>
            <person name="Gardner J."/>
            <person name="Groom S."/>
            <person name="Jiranek V."/>
        </authorList>
    </citation>
    <scope>NUCLEOTIDE SEQUENCE</scope>
    <source>
        <strain evidence="5">SGEP1_A5</strain>
    </source>
</reference>
<dbReference type="InterPro" id="IPR003593">
    <property type="entry name" value="AAA+_ATPase"/>
</dbReference>
<evidence type="ECO:0000256" key="1">
    <source>
        <dbReference type="ARBA" id="ARBA00022448"/>
    </source>
</evidence>
<dbReference type="PANTHER" id="PTHR42939:SF1">
    <property type="entry name" value="ABC TRANSPORTER ATP-BINDING PROTEIN ALBC-RELATED"/>
    <property type="match status" value="1"/>
</dbReference>
<dbReference type="GO" id="GO:0016887">
    <property type="term" value="F:ATP hydrolysis activity"/>
    <property type="evidence" value="ECO:0007669"/>
    <property type="project" value="InterPro"/>
</dbReference>
<dbReference type="RefSeq" id="WP_260117115.1">
    <property type="nucleotide sequence ID" value="NZ_CP093361.1"/>
</dbReference>
<evidence type="ECO:0000256" key="2">
    <source>
        <dbReference type="ARBA" id="ARBA00022741"/>
    </source>
</evidence>
<dbReference type="Gene3D" id="3.40.50.300">
    <property type="entry name" value="P-loop containing nucleotide triphosphate hydrolases"/>
    <property type="match status" value="1"/>
</dbReference>
<dbReference type="PROSITE" id="PS50893">
    <property type="entry name" value="ABC_TRANSPORTER_2"/>
    <property type="match status" value="1"/>
</dbReference>
<dbReference type="SMART" id="SM00382">
    <property type="entry name" value="AAA"/>
    <property type="match status" value="1"/>
</dbReference>